<dbReference type="AlphaFoldDB" id="A0A9N7RAX6"/>
<keyword evidence="1" id="KW-1133">Transmembrane helix</keyword>
<keyword evidence="1" id="KW-0812">Transmembrane</keyword>
<gene>
    <name evidence="2" type="ORF">SHERM_20750</name>
</gene>
<name>A0A9N7RAX6_STRHE</name>
<keyword evidence="3" id="KW-1185">Reference proteome</keyword>
<protein>
    <submittedName>
        <fullName evidence="2">Uncharacterized protein</fullName>
    </submittedName>
</protein>
<feature type="non-terminal residue" evidence="2">
    <location>
        <position position="94"/>
    </location>
</feature>
<organism evidence="2 3">
    <name type="scientific">Striga hermonthica</name>
    <name type="common">Purple witchweed</name>
    <name type="synonym">Buchnera hermonthica</name>
    <dbReference type="NCBI Taxonomy" id="68872"/>
    <lineage>
        <taxon>Eukaryota</taxon>
        <taxon>Viridiplantae</taxon>
        <taxon>Streptophyta</taxon>
        <taxon>Embryophyta</taxon>
        <taxon>Tracheophyta</taxon>
        <taxon>Spermatophyta</taxon>
        <taxon>Magnoliopsida</taxon>
        <taxon>eudicotyledons</taxon>
        <taxon>Gunneridae</taxon>
        <taxon>Pentapetalae</taxon>
        <taxon>asterids</taxon>
        <taxon>lamiids</taxon>
        <taxon>Lamiales</taxon>
        <taxon>Orobanchaceae</taxon>
        <taxon>Buchnereae</taxon>
        <taxon>Striga</taxon>
    </lineage>
</organism>
<dbReference type="EMBL" id="CACSLK010024540">
    <property type="protein sequence ID" value="CAA0823600.1"/>
    <property type="molecule type" value="Genomic_DNA"/>
</dbReference>
<dbReference type="Proteomes" id="UP001153555">
    <property type="component" value="Unassembled WGS sequence"/>
</dbReference>
<proteinExistence type="predicted"/>
<feature type="non-terminal residue" evidence="2">
    <location>
        <position position="1"/>
    </location>
</feature>
<reference evidence="2" key="1">
    <citation type="submission" date="2019-12" db="EMBL/GenBank/DDBJ databases">
        <authorList>
            <person name="Scholes J."/>
        </authorList>
    </citation>
    <scope>NUCLEOTIDE SEQUENCE</scope>
</reference>
<feature type="transmembrane region" description="Helical" evidence="1">
    <location>
        <begin position="26"/>
        <end position="47"/>
    </location>
</feature>
<evidence type="ECO:0000313" key="3">
    <source>
        <dbReference type="Proteomes" id="UP001153555"/>
    </source>
</evidence>
<accession>A0A9N7RAX6</accession>
<sequence length="94" mass="11206">NLGGIFKIWLKILLNIVNTLGEKPNVFFLLIFSCYFKYISLHLYIVIDREMDLLEIVLKSPLKFFKVTILSIFRKWRLNENLNSNLEKNENKIT</sequence>
<evidence type="ECO:0000256" key="1">
    <source>
        <dbReference type="SAM" id="Phobius"/>
    </source>
</evidence>
<keyword evidence="1" id="KW-0472">Membrane</keyword>
<evidence type="ECO:0000313" key="2">
    <source>
        <dbReference type="EMBL" id="CAA0823600.1"/>
    </source>
</evidence>
<comment type="caution">
    <text evidence="2">The sequence shown here is derived from an EMBL/GenBank/DDBJ whole genome shotgun (WGS) entry which is preliminary data.</text>
</comment>